<comment type="caution">
    <text evidence="5">The sequence shown here is derived from an EMBL/GenBank/DDBJ whole genome shotgun (WGS) entry which is preliminary data.</text>
</comment>
<dbReference type="RefSeq" id="XP_040717041.1">
    <property type="nucleotide sequence ID" value="XM_040862688.1"/>
</dbReference>
<evidence type="ECO:0000256" key="1">
    <source>
        <dbReference type="ARBA" id="ARBA00007598"/>
    </source>
</evidence>
<dbReference type="InterPro" id="IPR036291">
    <property type="entry name" value="NAD(P)-bd_dom_sf"/>
</dbReference>
<dbReference type="Gene3D" id="3.40.50.720">
    <property type="entry name" value="NAD(P)-binding Rossmann-like Domain"/>
    <property type="match status" value="1"/>
</dbReference>
<evidence type="ECO:0000256" key="2">
    <source>
        <dbReference type="ARBA" id="ARBA00023002"/>
    </source>
</evidence>
<evidence type="ECO:0000256" key="3">
    <source>
        <dbReference type="PIRSR" id="PIRSR000103-1"/>
    </source>
</evidence>
<comment type="similarity">
    <text evidence="1">Belongs to the HIBADH-related family. NP60 subfamily.</text>
</comment>
<protein>
    <submittedName>
        <fullName evidence="5">6-phosphogluconate dehydrogenase family protein</fullName>
    </submittedName>
</protein>
<dbReference type="Gene3D" id="1.10.1040.10">
    <property type="entry name" value="N-(1-d-carboxylethyl)-l-norvaline Dehydrogenase, domain 2"/>
    <property type="match status" value="1"/>
</dbReference>
<keyword evidence="2" id="KW-0560">Oxidoreductase</keyword>
<dbReference type="GO" id="GO:0016491">
    <property type="term" value="F:oxidoreductase activity"/>
    <property type="evidence" value="ECO:0007669"/>
    <property type="project" value="UniProtKB-KW"/>
</dbReference>
<evidence type="ECO:0000313" key="6">
    <source>
        <dbReference type="Proteomes" id="UP000193689"/>
    </source>
</evidence>
<dbReference type="InterPro" id="IPR015815">
    <property type="entry name" value="HIBADH-related"/>
</dbReference>
<dbReference type="PANTHER" id="PTHR43580">
    <property type="entry name" value="OXIDOREDUCTASE GLYR1-RELATED"/>
    <property type="match status" value="1"/>
</dbReference>
<dbReference type="InterPro" id="IPR002204">
    <property type="entry name" value="3-OH-isobutyrate_DH-rel_CS"/>
</dbReference>
<dbReference type="GO" id="GO:0050661">
    <property type="term" value="F:NADP binding"/>
    <property type="evidence" value="ECO:0007669"/>
    <property type="project" value="InterPro"/>
</dbReference>
<dbReference type="Pfam" id="PF03446">
    <property type="entry name" value="NAD_binding_2"/>
    <property type="match status" value="1"/>
</dbReference>
<dbReference type="EMBL" id="MCFJ01000005">
    <property type="protein sequence ID" value="ORY66077.1"/>
    <property type="molecule type" value="Genomic_DNA"/>
</dbReference>
<sequence>MDSQKPTIGFYGLGSMGIGMAKNLASHLKTTGGQPLKYSNRTVSKGDQLKDFGAVPEAGFTSLVKSCDIIFTMISNDEVLNGLVQEALTCDVKGKIIVDCSTVHPDTSAAASDKLVAAGAQFLASPVFGASAMAAQGKLIFAVAGPEDASKAIEPLVVGVMGKSILQLGTDVKRSSLLKITGNCMVIGMQELISECHTFAECSGLGTEIFHQFVTDMYGPTASGYSARCTTGSFAPPLDGPPPGFAIDLSIKDAKHALNIAQKSGAFLPTMQAALQNMLSAKAFAGPWLDSSALYGTLRQWAGLPFGNAASRAV</sequence>
<reference evidence="5 6" key="1">
    <citation type="submission" date="2016-07" db="EMBL/GenBank/DDBJ databases">
        <title>Pervasive Adenine N6-methylation of Active Genes in Fungi.</title>
        <authorList>
            <consortium name="DOE Joint Genome Institute"/>
            <person name="Mondo S.J."/>
            <person name="Dannebaum R.O."/>
            <person name="Kuo R.C."/>
            <person name="Labutti K."/>
            <person name="Haridas S."/>
            <person name="Kuo A."/>
            <person name="Salamov A."/>
            <person name="Ahrendt S.R."/>
            <person name="Lipzen A."/>
            <person name="Sullivan W."/>
            <person name="Andreopoulos W.B."/>
            <person name="Clum A."/>
            <person name="Lindquist E."/>
            <person name="Daum C."/>
            <person name="Ramamoorthy G.K."/>
            <person name="Gryganskyi A."/>
            <person name="Culley D."/>
            <person name="Magnuson J.K."/>
            <person name="James T.Y."/>
            <person name="O'Malley M.A."/>
            <person name="Stajich J.E."/>
            <person name="Spatafora J.W."/>
            <person name="Visel A."/>
            <person name="Grigoriev I.V."/>
        </authorList>
    </citation>
    <scope>NUCLEOTIDE SEQUENCE [LARGE SCALE GENOMIC DNA]</scope>
    <source>
        <strain evidence="5 6">CBS 129021</strain>
    </source>
</reference>
<dbReference type="SUPFAM" id="SSF51735">
    <property type="entry name" value="NAD(P)-binding Rossmann-fold domains"/>
    <property type="match status" value="1"/>
</dbReference>
<accession>A0A1Y2E3Q5</accession>
<dbReference type="PIRSF" id="PIRSF000103">
    <property type="entry name" value="HIBADH"/>
    <property type="match status" value="1"/>
</dbReference>
<dbReference type="SUPFAM" id="SSF48179">
    <property type="entry name" value="6-phosphogluconate dehydrogenase C-terminal domain-like"/>
    <property type="match status" value="1"/>
</dbReference>
<dbReference type="GeneID" id="63778900"/>
<name>A0A1Y2E3Q5_9PEZI</name>
<dbReference type="Proteomes" id="UP000193689">
    <property type="component" value="Unassembled WGS sequence"/>
</dbReference>
<dbReference type="InterPro" id="IPR051265">
    <property type="entry name" value="HIBADH-related_NP60_sf"/>
</dbReference>
<organism evidence="5 6">
    <name type="scientific">Pseudomassariella vexata</name>
    <dbReference type="NCBI Taxonomy" id="1141098"/>
    <lineage>
        <taxon>Eukaryota</taxon>
        <taxon>Fungi</taxon>
        <taxon>Dikarya</taxon>
        <taxon>Ascomycota</taxon>
        <taxon>Pezizomycotina</taxon>
        <taxon>Sordariomycetes</taxon>
        <taxon>Xylariomycetidae</taxon>
        <taxon>Amphisphaeriales</taxon>
        <taxon>Pseudomassariaceae</taxon>
        <taxon>Pseudomassariella</taxon>
    </lineage>
</organism>
<feature type="active site" evidence="3">
    <location>
        <position position="179"/>
    </location>
</feature>
<dbReference type="OrthoDB" id="435038at2759"/>
<proteinExistence type="inferred from homology"/>
<dbReference type="InterPro" id="IPR013328">
    <property type="entry name" value="6PGD_dom2"/>
</dbReference>
<dbReference type="InParanoid" id="A0A1Y2E3Q5"/>
<dbReference type="InterPro" id="IPR006115">
    <property type="entry name" value="6PGDH_NADP-bd"/>
</dbReference>
<dbReference type="STRING" id="1141098.A0A1Y2E3Q5"/>
<evidence type="ECO:0000313" key="5">
    <source>
        <dbReference type="EMBL" id="ORY66077.1"/>
    </source>
</evidence>
<dbReference type="AlphaFoldDB" id="A0A1Y2E3Q5"/>
<dbReference type="PROSITE" id="PS00895">
    <property type="entry name" value="3_HYDROXYISOBUT_DH"/>
    <property type="match status" value="1"/>
</dbReference>
<keyword evidence="6" id="KW-1185">Reference proteome</keyword>
<dbReference type="InterPro" id="IPR008927">
    <property type="entry name" value="6-PGluconate_DH-like_C_sf"/>
</dbReference>
<gene>
    <name evidence="5" type="ORF">BCR38DRAFT_465079</name>
</gene>
<dbReference type="PANTHER" id="PTHR43580:SF8">
    <property type="entry name" value="6-PHOSPHOGLUCONATE DEHYDROGENASE NADP-BINDING DOMAIN-CONTAINING PROTEIN-RELATED"/>
    <property type="match status" value="1"/>
</dbReference>
<feature type="domain" description="6-phosphogluconate dehydrogenase NADP-binding" evidence="4">
    <location>
        <begin position="7"/>
        <end position="168"/>
    </location>
</feature>
<evidence type="ECO:0000259" key="4">
    <source>
        <dbReference type="Pfam" id="PF03446"/>
    </source>
</evidence>